<evidence type="ECO:0000313" key="3">
    <source>
        <dbReference type="EMBL" id="GAG64680.1"/>
    </source>
</evidence>
<dbReference type="EMBL" id="BART01007856">
    <property type="protein sequence ID" value="GAG64680.1"/>
    <property type="molecule type" value="Genomic_DNA"/>
</dbReference>
<feature type="region of interest" description="Disordered" evidence="2">
    <location>
        <begin position="42"/>
        <end position="67"/>
    </location>
</feature>
<keyword evidence="1" id="KW-0175">Coiled coil</keyword>
<feature type="coiled-coil region" evidence="1">
    <location>
        <begin position="98"/>
        <end position="125"/>
    </location>
</feature>
<gene>
    <name evidence="3" type="ORF">S01H4_17790</name>
</gene>
<name>X0Z5N9_9ZZZZ</name>
<organism evidence="3">
    <name type="scientific">marine sediment metagenome</name>
    <dbReference type="NCBI Taxonomy" id="412755"/>
    <lineage>
        <taxon>unclassified sequences</taxon>
        <taxon>metagenomes</taxon>
        <taxon>ecological metagenomes</taxon>
    </lineage>
</organism>
<reference evidence="3" key="1">
    <citation type="journal article" date="2014" name="Front. Microbiol.">
        <title>High frequency of phylogenetically diverse reductive dehalogenase-homologous genes in deep subseafloor sedimentary metagenomes.</title>
        <authorList>
            <person name="Kawai M."/>
            <person name="Futagami T."/>
            <person name="Toyoda A."/>
            <person name="Takaki Y."/>
            <person name="Nishi S."/>
            <person name="Hori S."/>
            <person name="Arai W."/>
            <person name="Tsubouchi T."/>
            <person name="Morono Y."/>
            <person name="Uchiyama I."/>
            <person name="Ito T."/>
            <person name="Fujiyama A."/>
            <person name="Inagaki F."/>
            <person name="Takami H."/>
        </authorList>
    </citation>
    <scope>NUCLEOTIDE SEQUENCE</scope>
    <source>
        <strain evidence="3">Expedition CK06-06</strain>
    </source>
</reference>
<protein>
    <submittedName>
        <fullName evidence="3">Uncharacterized protein</fullName>
    </submittedName>
</protein>
<evidence type="ECO:0000256" key="1">
    <source>
        <dbReference type="SAM" id="Coils"/>
    </source>
</evidence>
<accession>X0Z5N9</accession>
<dbReference type="AlphaFoldDB" id="X0Z5N9"/>
<sequence length="138" mass="14874">MSGICPNPDCTIHALGDIPGCNKPTVVCSKCGTALRAFTEEPKTKDHEGLSALFGPPAPESSLPDPTPAEVLIESLRALVREVVVEALNEDTDPRDRLGKLEDRLSELETNYENHTHDMSDCEVETEASIWGSCGGPE</sequence>
<comment type="caution">
    <text evidence="3">The sequence shown here is derived from an EMBL/GenBank/DDBJ whole genome shotgun (WGS) entry which is preliminary data.</text>
</comment>
<proteinExistence type="predicted"/>
<evidence type="ECO:0000256" key="2">
    <source>
        <dbReference type="SAM" id="MobiDB-lite"/>
    </source>
</evidence>